<dbReference type="RefSeq" id="WP_100679676.1">
    <property type="nucleotide sequence ID" value="NZ_CP024969.1"/>
</dbReference>
<gene>
    <name evidence="2" type="ORF">MTABA_v1c05620</name>
</gene>
<feature type="region of interest" description="Disordered" evidence="1">
    <location>
        <begin position="66"/>
        <end position="87"/>
    </location>
</feature>
<dbReference type="InterPro" id="IPR002514">
    <property type="entry name" value="Transposase_8"/>
</dbReference>
<evidence type="ECO:0000313" key="2">
    <source>
        <dbReference type="EMBL" id="ATZ21754.1"/>
    </source>
</evidence>
<dbReference type="KEGG" id="mtab:MTABA_v1c05620"/>
<dbReference type="Gene3D" id="1.10.10.10">
    <property type="entry name" value="Winged helix-like DNA-binding domain superfamily/Winged helix DNA-binding domain"/>
    <property type="match status" value="1"/>
</dbReference>
<proteinExistence type="predicted"/>
<keyword evidence="3" id="KW-1185">Reference proteome</keyword>
<reference evidence="2 3" key="1">
    <citation type="submission" date="2017-11" db="EMBL/GenBank/DDBJ databases">
        <title>Genome sequence of Mesoplasma tabanidae BARC 857 (ATCC 49584).</title>
        <authorList>
            <person name="Lo W.-S."/>
            <person name="Kuo C.-H."/>
        </authorList>
    </citation>
    <scope>NUCLEOTIDE SEQUENCE [LARGE SCALE GENOMIC DNA]</scope>
    <source>
        <strain evidence="2 3">BARC 857</strain>
    </source>
</reference>
<dbReference type="AlphaFoldDB" id="A0A2K8P4S6"/>
<dbReference type="Pfam" id="PF01527">
    <property type="entry name" value="HTH_Tnp_1"/>
    <property type="match status" value="1"/>
</dbReference>
<dbReference type="SUPFAM" id="SSF46689">
    <property type="entry name" value="Homeodomain-like"/>
    <property type="match status" value="1"/>
</dbReference>
<dbReference type="InterPro" id="IPR036388">
    <property type="entry name" value="WH-like_DNA-bd_sf"/>
</dbReference>
<evidence type="ECO:0000313" key="3">
    <source>
        <dbReference type="Proteomes" id="UP000232223"/>
    </source>
</evidence>
<dbReference type="Proteomes" id="UP000232223">
    <property type="component" value="Chromosome"/>
</dbReference>
<dbReference type="InterPro" id="IPR009057">
    <property type="entry name" value="Homeodomain-like_sf"/>
</dbReference>
<protein>
    <recommendedName>
        <fullName evidence="4">Transposase</fullName>
    </recommendedName>
</protein>
<dbReference type="EMBL" id="CP024969">
    <property type="protein sequence ID" value="ATZ21754.1"/>
    <property type="molecule type" value="Genomic_DNA"/>
</dbReference>
<accession>A0A2K8P4S6</accession>
<organism evidence="2 3">
    <name type="scientific">Mesoplasma tabanidae</name>
    <dbReference type="NCBI Taxonomy" id="219745"/>
    <lineage>
        <taxon>Bacteria</taxon>
        <taxon>Bacillati</taxon>
        <taxon>Mycoplasmatota</taxon>
        <taxon>Mollicutes</taxon>
        <taxon>Entomoplasmatales</taxon>
        <taxon>Entomoplasmataceae</taxon>
        <taxon>Mesoplasma</taxon>
    </lineage>
</organism>
<evidence type="ECO:0000256" key="1">
    <source>
        <dbReference type="SAM" id="MobiDB-lite"/>
    </source>
</evidence>
<sequence>MANIKGNKSIILSTQEKEIIVKEHFEKQMTFSQLSKKYNVSYSAIRKWCLDYEIYGLSALESQTGKMNVKQKGKAKPSSRSLDSKDREIAMLKKQLKQANMERDIWKKFDELMRESQKKK</sequence>
<evidence type="ECO:0008006" key="4">
    <source>
        <dbReference type="Google" id="ProtNLM"/>
    </source>
</evidence>
<dbReference type="OrthoDB" id="389338at2"/>
<name>A0A2K8P4S6_9MOLU</name>